<keyword evidence="1" id="KW-0343">GTPase activation</keyword>
<proteinExistence type="predicted"/>
<dbReference type="OMA" id="APWDREG"/>
<evidence type="ECO:0000256" key="2">
    <source>
        <dbReference type="SAM" id="MobiDB-lite"/>
    </source>
</evidence>
<dbReference type="InterPro" id="IPR037191">
    <property type="entry name" value="VPS9_dom_sf"/>
</dbReference>
<sequence>AVHAPVNGTTAIPWRSSRRRLSPLEKLRGCQDAWCPGAPWGREGAHAAIRGAPAGSFLVVRDSVTSQPCLLCVSAGDQNGEVLDYNMNCKETAFQLSESRLSFSDLPQLVLFYSLTRDVLAVCLSIPRWIYSPTEMNQDRLSELEPKTWLFTPPEQQAEEMPNKEPSHVMCSIQLTSANGALCIINPLYVHEHGDDWLTHRPATLQLSSFRRERRLSTTRTWVGAGIQSKRAISLDQESKAASTEGSAGLTRARSADSPLTPQTPTGVVLRRPSRDLACIIPQRASTGSLSTPTTPGTPEQHRHSSPVPQSPHRVSWIEDGVWLPPPRPSSLLQPPSLELDSLSISSIEEEQECQITGPGPLHPSAHRLAGKVINRLSAVGQALGGLVSQKKKLTNRVVEMSERKGNAFGEAVKGFVEMTLKGGSDPTGPMGAEYLQEVRSSLSSLREILLDYPDIHAILDSITDLNDSEIDSLVELALHKVALKPVSSHLYSCIHTSRTNDGSFQSLQGNFLLLEKNGVEELGGSKGVGVPDSVTLERIQQRWASMHEAYSPNKKNQILLKVCKSIYHSMSTNATSAAGAVFGADDFLPCLTWVLLRSNLVSLQVDTDYMMELLDPTQLQGEGGYYLTTLYASLFYITSFQPRLAARQLSVEAQHSINQWHRRRTLHCNKSRRSMHRRTIRRQTAKQNLETETESKSESGGENESENADVSERHTKTSTDAEWRTSENTECEQELGDQPQTTVQSDFQPAMQQEVMTSEQEDKLSVCIETEEAKDDSDGELREDLR</sequence>
<evidence type="ECO:0000256" key="1">
    <source>
        <dbReference type="ARBA" id="ARBA00022468"/>
    </source>
</evidence>
<feature type="region of interest" description="Disordered" evidence="2">
    <location>
        <begin position="672"/>
        <end position="787"/>
    </location>
</feature>
<dbReference type="SUPFAM" id="SSF55550">
    <property type="entry name" value="SH2 domain"/>
    <property type="match status" value="1"/>
</dbReference>
<dbReference type="InterPro" id="IPR003123">
    <property type="entry name" value="VPS9"/>
</dbReference>
<dbReference type="PANTHER" id="PTHR23101">
    <property type="entry name" value="RAB GDP/GTP EXCHANGE FACTOR"/>
    <property type="match status" value="1"/>
</dbReference>
<protein>
    <recommendedName>
        <fullName evidence="3">VPS9 domain-containing protein</fullName>
    </recommendedName>
</protein>
<dbReference type="Pfam" id="PF23268">
    <property type="entry name" value="RIN1"/>
    <property type="match status" value="1"/>
</dbReference>
<feature type="domain" description="VPS9" evidence="3">
    <location>
        <begin position="502"/>
        <end position="647"/>
    </location>
</feature>
<feature type="compositionally biased region" description="Polar residues" evidence="2">
    <location>
        <begin position="739"/>
        <end position="759"/>
    </location>
</feature>
<feature type="region of interest" description="Disordered" evidence="2">
    <location>
        <begin position="233"/>
        <end position="313"/>
    </location>
</feature>
<evidence type="ECO:0000313" key="4">
    <source>
        <dbReference type="Ensembl" id="ENSPFOP00000025302.1"/>
    </source>
</evidence>
<evidence type="ECO:0000259" key="3">
    <source>
        <dbReference type="PROSITE" id="PS51205"/>
    </source>
</evidence>
<dbReference type="SMART" id="SM00167">
    <property type="entry name" value="VPS9"/>
    <property type="match status" value="1"/>
</dbReference>
<dbReference type="Gene3D" id="3.30.505.10">
    <property type="entry name" value="SH2 domain"/>
    <property type="match status" value="1"/>
</dbReference>
<reference evidence="4" key="2">
    <citation type="submission" date="2025-08" db="UniProtKB">
        <authorList>
            <consortium name="Ensembl"/>
        </authorList>
    </citation>
    <scope>IDENTIFICATION</scope>
</reference>
<feature type="compositionally biased region" description="Low complexity" evidence="2">
    <location>
        <begin position="286"/>
        <end position="299"/>
    </location>
</feature>
<dbReference type="PANTHER" id="PTHR23101:SF72">
    <property type="entry name" value="RAS AND RAB INTERACTOR-LIKE PROTEIN"/>
    <property type="match status" value="1"/>
</dbReference>
<dbReference type="Proteomes" id="UP000028760">
    <property type="component" value="Unassembled WGS sequence"/>
</dbReference>
<dbReference type="InterPro" id="IPR036860">
    <property type="entry name" value="SH2_dom_sf"/>
</dbReference>
<dbReference type="Gene3D" id="1.20.1050.80">
    <property type="entry name" value="VPS9 domain"/>
    <property type="match status" value="1"/>
</dbReference>
<evidence type="ECO:0000313" key="5">
    <source>
        <dbReference type="Proteomes" id="UP000028760"/>
    </source>
</evidence>
<name>A0A096M1L1_POEFO</name>
<dbReference type="GO" id="GO:0005085">
    <property type="term" value="F:guanyl-nucleotide exchange factor activity"/>
    <property type="evidence" value="ECO:0007669"/>
    <property type="project" value="InterPro"/>
</dbReference>
<dbReference type="GO" id="GO:0016192">
    <property type="term" value="P:vesicle-mediated transport"/>
    <property type="evidence" value="ECO:0007669"/>
    <property type="project" value="InterPro"/>
</dbReference>
<reference evidence="5" key="1">
    <citation type="submission" date="2013-10" db="EMBL/GenBank/DDBJ databases">
        <authorList>
            <person name="Schartl M."/>
            <person name="Warren W."/>
        </authorList>
    </citation>
    <scope>NUCLEOTIDE SEQUENCE [LARGE SCALE GENOMIC DNA]</scope>
    <source>
        <strain evidence="5">female</strain>
    </source>
</reference>
<dbReference type="GO" id="GO:0030139">
    <property type="term" value="C:endocytic vesicle"/>
    <property type="evidence" value="ECO:0007669"/>
    <property type="project" value="TreeGrafter"/>
</dbReference>
<dbReference type="AlphaFoldDB" id="A0A096M1L1"/>
<dbReference type="GO" id="GO:0031267">
    <property type="term" value="F:small GTPase binding"/>
    <property type="evidence" value="ECO:0007669"/>
    <property type="project" value="TreeGrafter"/>
</dbReference>
<dbReference type="PROSITE" id="PS51205">
    <property type="entry name" value="VPS9"/>
    <property type="match status" value="1"/>
</dbReference>
<dbReference type="Ensembl" id="ENSPFOT00000022065.1">
    <property type="protein sequence ID" value="ENSPFOP00000025302.1"/>
    <property type="gene ID" value="ENSPFOG00000003325.2"/>
</dbReference>
<dbReference type="SUPFAM" id="SSF109993">
    <property type="entry name" value="VPS9 domain"/>
    <property type="match status" value="1"/>
</dbReference>
<dbReference type="GeneTree" id="ENSGT00940000154866"/>
<dbReference type="EMBL" id="AYCK01018733">
    <property type="status" value="NOT_ANNOTATED_CDS"/>
    <property type="molecule type" value="Genomic_DNA"/>
</dbReference>
<accession>A0A096M1L1</accession>
<dbReference type="GO" id="GO:0005096">
    <property type="term" value="F:GTPase activator activity"/>
    <property type="evidence" value="ECO:0007669"/>
    <property type="project" value="UniProtKB-KW"/>
</dbReference>
<dbReference type="InterPro" id="IPR045046">
    <property type="entry name" value="Vps9-like"/>
</dbReference>
<dbReference type="GO" id="GO:0005829">
    <property type="term" value="C:cytosol"/>
    <property type="evidence" value="ECO:0007669"/>
    <property type="project" value="TreeGrafter"/>
</dbReference>
<feature type="compositionally biased region" description="Basic and acidic residues" evidence="2">
    <location>
        <begin position="711"/>
        <end position="728"/>
    </location>
</feature>
<keyword evidence="5" id="KW-1185">Reference proteome</keyword>
<organism evidence="4 5">
    <name type="scientific">Poecilia formosa</name>
    <name type="common">Amazon molly</name>
    <name type="synonym">Limia formosa</name>
    <dbReference type="NCBI Taxonomy" id="48698"/>
    <lineage>
        <taxon>Eukaryota</taxon>
        <taxon>Metazoa</taxon>
        <taxon>Chordata</taxon>
        <taxon>Craniata</taxon>
        <taxon>Vertebrata</taxon>
        <taxon>Euteleostomi</taxon>
        <taxon>Actinopterygii</taxon>
        <taxon>Neopterygii</taxon>
        <taxon>Teleostei</taxon>
        <taxon>Neoteleostei</taxon>
        <taxon>Acanthomorphata</taxon>
        <taxon>Ovalentaria</taxon>
        <taxon>Atherinomorphae</taxon>
        <taxon>Cyprinodontiformes</taxon>
        <taxon>Poeciliidae</taxon>
        <taxon>Poeciliinae</taxon>
        <taxon>Poecilia</taxon>
    </lineage>
</organism>
<feature type="compositionally biased region" description="Basic residues" evidence="2">
    <location>
        <begin position="672"/>
        <end position="685"/>
    </location>
</feature>
<reference evidence="4" key="3">
    <citation type="submission" date="2025-09" db="UniProtKB">
        <authorList>
            <consortium name="Ensembl"/>
        </authorList>
    </citation>
    <scope>IDENTIFICATION</scope>
</reference>
<dbReference type="Pfam" id="PF02204">
    <property type="entry name" value="VPS9"/>
    <property type="match status" value="1"/>
</dbReference>
<feature type="compositionally biased region" description="Acidic residues" evidence="2">
    <location>
        <begin position="770"/>
        <end position="779"/>
    </location>
</feature>